<feature type="domain" description="Alpha-D-phosphohexomutase alpha/beta/alpha" evidence="5">
    <location>
        <begin position="145"/>
        <end position="242"/>
    </location>
</feature>
<dbReference type="AlphaFoldDB" id="X1VH24"/>
<feature type="non-terminal residue" evidence="6">
    <location>
        <position position="259"/>
    </location>
</feature>
<dbReference type="PANTHER" id="PTHR42946:SF1">
    <property type="entry name" value="PHOSPHOGLUCOMUTASE (ALPHA-D-GLUCOSE-1,6-BISPHOSPHATE-DEPENDENT)"/>
    <property type="match status" value="1"/>
</dbReference>
<reference evidence="6" key="1">
    <citation type="journal article" date="2014" name="Front. Microbiol.">
        <title>High frequency of phylogenetically diverse reductive dehalogenase-homologous genes in deep subseafloor sedimentary metagenomes.</title>
        <authorList>
            <person name="Kawai M."/>
            <person name="Futagami T."/>
            <person name="Toyoda A."/>
            <person name="Takaki Y."/>
            <person name="Nishi S."/>
            <person name="Hori S."/>
            <person name="Arai W."/>
            <person name="Tsubouchi T."/>
            <person name="Morono Y."/>
            <person name="Uchiyama I."/>
            <person name="Ito T."/>
            <person name="Fujiyama A."/>
            <person name="Inagaki F."/>
            <person name="Takami H."/>
        </authorList>
    </citation>
    <scope>NUCLEOTIDE SEQUENCE</scope>
    <source>
        <strain evidence="6">Expedition CK06-06</strain>
    </source>
</reference>
<dbReference type="InterPro" id="IPR050060">
    <property type="entry name" value="Phosphoglucosamine_mutase"/>
</dbReference>
<evidence type="ECO:0000256" key="2">
    <source>
        <dbReference type="ARBA" id="ARBA00010231"/>
    </source>
</evidence>
<sequence length="259" mass="28113">RSVAGQFPLDYSSVFKLGKGLIELLRDQGLAPKVLIGKDSRESGNWLNDALFQGIKDASGEAVSLGVIPTPAVSHLTNKHAFSAGIVISASHNPYQDNGIKIFSPQGTKISENWEKQLEEAIRSSQDSNTREVAEATPDGELVKEYKDFLKSQFAGIRIQKPYKIVLDCANGASSFYAPEIFSDLGFKVFPINASPNGKNINDNCGSLYPEDLAKTVKDIGANMGVAYDGDADRALCVDEKGTILNGDHTLYICAKYFK</sequence>
<dbReference type="InterPro" id="IPR005841">
    <property type="entry name" value="Alpha-D-phosphohexomutase_SF"/>
</dbReference>
<dbReference type="SUPFAM" id="SSF53738">
    <property type="entry name" value="Phosphoglucomutase, first 3 domains"/>
    <property type="match status" value="2"/>
</dbReference>
<evidence type="ECO:0000259" key="5">
    <source>
        <dbReference type="Pfam" id="PF02879"/>
    </source>
</evidence>
<dbReference type="GO" id="GO:0005829">
    <property type="term" value="C:cytosol"/>
    <property type="evidence" value="ECO:0007669"/>
    <property type="project" value="TreeGrafter"/>
</dbReference>
<feature type="non-terminal residue" evidence="6">
    <location>
        <position position="1"/>
    </location>
</feature>
<dbReference type="PRINTS" id="PR00509">
    <property type="entry name" value="PGMPMM"/>
</dbReference>
<dbReference type="GO" id="GO:0006048">
    <property type="term" value="P:UDP-N-acetylglucosamine biosynthetic process"/>
    <property type="evidence" value="ECO:0007669"/>
    <property type="project" value="TreeGrafter"/>
</dbReference>
<evidence type="ECO:0000256" key="3">
    <source>
        <dbReference type="ARBA" id="ARBA00022553"/>
    </source>
</evidence>
<dbReference type="FunFam" id="3.40.120.10:FF:000003">
    <property type="entry name" value="Phosphoglucosamine mutase"/>
    <property type="match status" value="1"/>
</dbReference>
<comment type="cofactor">
    <cofactor evidence="1">
        <name>Mg(2+)</name>
        <dbReference type="ChEBI" id="CHEBI:18420"/>
    </cofactor>
</comment>
<evidence type="ECO:0000313" key="6">
    <source>
        <dbReference type="EMBL" id="GAJ14066.1"/>
    </source>
</evidence>
<dbReference type="GO" id="GO:0000287">
    <property type="term" value="F:magnesium ion binding"/>
    <property type="evidence" value="ECO:0007669"/>
    <property type="project" value="InterPro"/>
</dbReference>
<feature type="domain" description="Alpha-D-phosphohexomutase alpha/beta/alpha" evidence="4">
    <location>
        <begin position="1"/>
        <end position="126"/>
    </location>
</feature>
<comment type="caution">
    <text evidence="6">The sequence shown here is derived from an EMBL/GenBank/DDBJ whole genome shotgun (WGS) entry which is preliminary data.</text>
</comment>
<name>X1VH24_9ZZZZ</name>
<dbReference type="InterPro" id="IPR016055">
    <property type="entry name" value="A-D-PHexomutase_a/b/a-I/II/III"/>
</dbReference>
<accession>X1VH24</accession>
<dbReference type="EMBL" id="BARW01025942">
    <property type="protein sequence ID" value="GAJ14066.1"/>
    <property type="molecule type" value="Genomic_DNA"/>
</dbReference>
<dbReference type="GO" id="GO:0004615">
    <property type="term" value="F:phosphomannomutase activity"/>
    <property type="evidence" value="ECO:0007669"/>
    <property type="project" value="TreeGrafter"/>
</dbReference>
<dbReference type="PANTHER" id="PTHR42946">
    <property type="entry name" value="PHOSPHOHEXOSE MUTASE"/>
    <property type="match status" value="1"/>
</dbReference>
<dbReference type="GO" id="GO:0008966">
    <property type="term" value="F:phosphoglucosamine mutase activity"/>
    <property type="evidence" value="ECO:0007669"/>
    <property type="project" value="TreeGrafter"/>
</dbReference>
<dbReference type="PROSITE" id="PS00710">
    <property type="entry name" value="PGM_PMM"/>
    <property type="match status" value="1"/>
</dbReference>
<organism evidence="6">
    <name type="scientific">marine sediment metagenome</name>
    <dbReference type="NCBI Taxonomy" id="412755"/>
    <lineage>
        <taxon>unclassified sequences</taxon>
        <taxon>metagenomes</taxon>
        <taxon>ecological metagenomes</taxon>
    </lineage>
</organism>
<evidence type="ECO:0000259" key="4">
    <source>
        <dbReference type="Pfam" id="PF02878"/>
    </source>
</evidence>
<dbReference type="InterPro" id="IPR016066">
    <property type="entry name" value="A-D-PHexomutase_CS"/>
</dbReference>
<evidence type="ECO:0000256" key="1">
    <source>
        <dbReference type="ARBA" id="ARBA00001946"/>
    </source>
</evidence>
<proteinExistence type="inferred from homology"/>
<dbReference type="InterPro" id="IPR005844">
    <property type="entry name" value="A-D-PHexomutase_a/b/a-I"/>
</dbReference>
<dbReference type="GO" id="GO:0005975">
    <property type="term" value="P:carbohydrate metabolic process"/>
    <property type="evidence" value="ECO:0007669"/>
    <property type="project" value="InterPro"/>
</dbReference>
<gene>
    <name evidence="6" type="ORF">S12H4_42403</name>
</gene>
<protein>
    <recommendedName>
        <fullName evidence="7">Alpha-D-phosphohexomutase alpha/beta/alpha domain-containing protein</fullName>
    </recommendedName>
</protein>
<dbReference type="GO" id="GO:0009252">
    <property type="term" value="P:peptidoglycan biosynthetic process"/>
    <property type="evidence" value="ECO:0007669"/>
    <property type="project" value="TreeGrafter"/>
</dbReference>
<dbReference type="Gene3D" id="3.40.120.10">
    <property type="entry name" value="Alpha-D-Glucose-1,6-Bisphosphate, subunit A, domain 3"/>
    <property type="match status" value="3"/>
</dbReference>
<dbReference type="InterPro" id="IPR005845">
    <property type="entry name" value="A-D-PHexomutase_a/b/a-II"/>
</dbReference>
<evidence type="ECO:0008006" key="7">
    <source>
        <dbReference type="Google" id="ProtNLM"/>
    </source>
</evidence>
<keyword evidence="3" id="KW-0597">Phosphoprotein</keyword>
<dbReference type="Pfam" id="PF02878">
    <property type="entry name" value="PGM_PMM_I"/>
    <property type="match status" value="1"/>
</dbReference>
<dbReference type="Pfam" id="PF02879">
    <property type="entry name" value="PGM_PMM_II"/>
    <property type="match status" value="1"/>
</dbReference>
<comment type="similarity">
    <text evidence="2">Belongs to the phosphohexose mutase family.</text>
</comment>